<dbReference type="InterPro" id="IPR036249">
    <property type="entry name" value="Thioredoxin-like_sf"/>
</dbReference>
<comment type="caution">
    <text evidence="3">The sequence shown here is derived from an EMBL/GenBank/DDBJ whole genome shotgun (WGS) entry which is preliminary data.</text>
</comment>
<dbReference type="Pfam" id="PF00085">
    <property type="entry name" value="Thioredoxin"/>
    <property type="match status" value="1"/>
</dbReference>
<dbReference type="EMBL" id="JAJDKZ010000003">
    <property type="protein sequence ID" value="MCB8609346.1"/>
    <property type="molecule type" value="Genomic_DNA"/>
</dbReference>
<reference evidence="2" key="3">
    <citation type="submission" date="2021-10" db="EMBL/GenBank/DDBJ databases">
        <title>Collection of gut derived symbiotic bacterial strains cultured from healthy donors.</title>
        <authorList>
            <person name="Lin H."/>
            <person name="Littmann E."/>
            <person name="Kohout C."/>
            <person name="Pamer E.G."/>
        </authorList>
    </citation>
    <scope>NUCLEOTIDE SEQUENCE</scope>
    <source>
        <strain evidence="2">DFI.4.48</strain>
    </source>
</reference>
<evidence type="ECO:0000313" key="4">
    <source>
        <dbReference type="Proteomes" id="UP000241201"/>
    </source>
</evidence>
<protein>
    <submittedName>
        <fullName evidence="3">Thiol reductase thioredoxin</fullName>
    </submittedName>
    <submittedName>
        <fullName evidence="2">Thioredoxin family protein</fullName>
    </submittedName>
</protein>
<dbReference type="Proteomes" id="UP000241201">
    <property type="component" value="Unassembled WGS sequence"/>
</dbReference>
<evidence type="ECO:0000259" key="1">
    <source>
        <dbReference type="PROSITE" id="PS51352"/>
    </source>
</evidence>
<dbReference type="PANTHER" id="PTHR10438">
    <property type="entry name" value="THIOREDOXIN"/>
    <property type="match status" value="1"/>
</dbReference>
<gene>
    <name evidence="3" type="ORF">C7U55_02710</name>
    <name evidence="2" type="ORF">LJD69_01895</name>
</gene>
<evidence type="ECO:0000313" key="2">
    <source>
        <dbReference type="EMBL" id="MCB8609346.1"/>
    </source>
</evidence>
<accession>A0A2T3G2I6</accession>
<organism evidence="3 4">
    <name type="scientific">Faecalibacillus faecis</name>
    <dbReference type="NCBI Taxonomy" id="1982628"/>
    <lineage>
        <taxon>Bacteria</taxon>
        <taxon>Bacillati</taxon>
        <taxon>Bacillota</taxon>
        <taxon>Erysipelotrichia</taxon>
        <taxon>Erysipelotrichales</taxon>
        <taxon>Coprobacillaceae</taxon>
        <taxon>Faecalibacillus</taxon>
    </lineage>
</organism>
<reference evidence="4" key="1">
    <citation type="submission" date="2018-03" db="EMBL/GenBank/DDBJ databases">
        <title>Lachnoclostridium SNUG30370 gen.nov., sp.nov., isolated from human faeces.</title>
        <authorList>
            <person name="Seo B."/>
            <person name="Jeon K."/>
            <person name="Ko G."/>
        </authorList>
    </citation>
    <scope>NUCLEOTIDE SEQUENCE [LARGE SCALE GENOMIC DNA]</scope>
    <source>
        <strain evidence="4">SNUG30370</strain>
    </source>
</reference>
<dbReference type="SUPFAM" id="SSF52833">
    <property type="entry name" value="Thioredoxin-like"/>
    <property type="match status" value="1"/>
</dbReference>
<dbReference type="EMBL" id="PYLP01000002">
    <property type="protein sequence ID" value="PST41712.1"/>
    <property type="molecule type" value="Genomic_DNA"/>
</dbReference>
<sequence length="106" mass="12474">MDKFIEIKTVDDYKKAIQNKSILLFTANWCPDCMFIKPFIGEIVEQYQDYIFYSVNRDEMLELCQELDILGIPSFVAFDQGKEIGRFVSKLRKTKEEIIDFIDSLS</sequence>
<dbReference type="InterPro" id="IPR013766">
    <property type="entry name" value="Thioredoxin_domain"/>
</dbReference>
<name>A0A2T3G2I6_9FIRM</name>
<dbReference type="Gene3D" id="3.40.30.10">
    <property type="entry name" value="Glutaredoxin"/>
    <property type="match status" value="1"/>
</dbReference>
<proteinExistence type="predicted"/>
<reference evidence="3" key="2">
    <citation type="journal article" date="2019" name="Int. J. Syst. Evol. Microbiol.">
        <title>Faecalibacillus intestinalis gen. nov., sp. nov. and Faecalibacillus faecis sp. nov., isolated from human faeces.</title>
        <authorList>
            <person name="Seo B."/>
            <person name="Jeon K."/>
            <person name="Baek I."/>
            <person name="Lee Y.M."/>
            <person name="Baek K."/>
            <person name="Ko G."/>
        </authorList>
    </citation>
    <scope>NUCLEOTIDE SEQUENCE</scope>
    <source>
        <strain evidence="3">SNUG30370</strain>
    </source>
</reference>
<keyword evidence="4" id="KW-1185">Reference proteome</keyword>
<dbReference type="AlphaFoldDB" id="A0A2T3G2I6"/>
<dbReference type="GeneID" id="77470016"/>
<dbReference type="CDD" id="cd02947">
    <property type="entry name" value="TRX_family"/>
    <property type="match status" value="1"/>
</dbReference>
<feature type="domain" description="Thioredoxin" evidence="1">
    <location>
        <begin position="1"/>
        <end position="106"/>
    </location>
</feature>
<evidence type="ECO:0000313" key="3">
    <source>
        <dbReference type="EMBL" id="PST41712.1"/>
    </source>
</evidence>
<dbReference type="RefSeq" id="WP_106987238.1">
    <property type="nucleotide sequence ID" value="NZ_DAWBWI010000159.1"/>
</dbReference>
<dbReference type="InterPro" id="IPR050620">
    <property type="entry name" value="Thioredoxin_H-type-like"/>
</dbReference>
<dbReference type="PANTHER" id="PTHR10438:SF468">
    <property type="entry name" value="THIOREDOXIN-1-RELATED"/>
    <property type="match status" value="1"/>
</dbReference>
<dbReference type="PROSITE" id="PS51352">
    <property type="entry name" value="THIOREDOXIN_2"/>
    <property type="match status" value="1"/>
</dbReference>
<dbReference type="Proteomes" id="UP001198439">
    <property type="component" value="Unassembled WGS sequence"/>
</dbReference>